<dbReference type="GO" id="GO:1990281">
    <property type="term" value="C:efflux pump complex"/>
    <property type="evidence" value="ECO:0007669"/>
    <property type="project" value="TreeGrafter"/>
</dbReference>
<dbReference type="GO" id="GO:0015288">
    <property type="term" value="F:porin activity"/>
    <property type="evidence" value="ECO:0007669"/>
    <property type="project" value="TreeGrafter"/>
</dbReference>
<dbReference type="InterPro" id="IPR010130">
    <property type="entry name" value="T1SS_OMP_TolC"/>
</dbReference>
<dbReference type="Proteomes" id="UP000019442">
    <property type="component" value="Chromosome"/>
</dbReference>
<proteinExistence type="inferred from homology"/>
<dbReference type="SUPFAM" id="SSF56954">
    <property type="entry name" value="Outer membrane efflux proteins (OEP)"/>
    <property type="match status" value="1"/>
</dbReference>
<reference evidence="10 11" key="1">
    <citation type="journal article" date="2014" name="J Genomics">
        <title>Draft Genome Sequence of the Extremely Halophilic Phototrophic Purple Sulfur Bacterium Halorhodospira halochloris.</title>
        <authorList>
            <person name="Singh K.S."/>
            <person name="Kirksey J."/>
            <person name="Hoff W.D."/>
            <person name="Deole R."/>
        </authorList>
    </citation>
    <scope>NUCLEOTIDE SEQUENCE [LARGE SCALE GENOMIC DNA]</scope>
    <source>
        <strain evidence="10 11">A</strain>
    </source>
</reference>
<dbReference type="RefSeq" id="WP_025282190.1">
    <property type="nucleotide sequence ID" value="NZ_CP007268.1"/>
</dbReference>
<protein>
    <submittedName>
        <fullName evidence="10">Type I secretion protein TolC</fullName>
    </submittedName>
</protein>
<gene>
    <name evidence="10" type="ORF">M911_11660</name>
</gene>
<feature type="chain" id="PRO_5004913242" evidence="9">
    <location>
        <begin position="27"/>
        <end position="462"/>
    </location>
</feature>
<keyword evidence="8" id="KW-0175">Coiled coil</keyword>
<keyword evidence="9" id="KW-0732">Signal</keyword>
<evidence type="ECO:0000256" key="8">
    <source>
        <dbReference type="SAM" id="Coils"/>
    </source>
</evidence>
<feature type="signal peptide" evidence="9">
    <location>
        <begin position="1"/>
        <end position="26"/>
    </location>
</feature>
<evidence type="ECO:0000256" key="5">
    <source>
        <dbReference type="ARBA" id="ARBA00022692"/>
    </source>
</evidence>
<keyword evidence="3" id="KW-0813">Transport</keyword>
<dbReference type="Gene3D" id="1.20.1600.10">
    <property type="entry name" value="Outer membrane efflux proteins (OEP)"/>
    <property type="match status" value="1"/>
</dbReference>
<dbReference type="AlphaFoldDB" id="W8KIW9"/>
<evidence type="ECO:0000256" key="2">
    <source>
        <dbReference type="ARBA" id="ARBA00007613"/>
    </source>
</evidence>
<comment type="similarity">
    <text evidence="2">Belongs to the outer membrane factor (OMF) (TC 1.B.17) family.</text>
</comment>
<name>W8KIW9_9GAMM</name>
<dbReference type="GO" id="GO:0009279">
    <property type="term" value="C:cell outer membrane"/>
    <property type="evidence" value="ECO:0007669"/>
    <property type="project" value="UniProtKB-SubCell"/>
</dbReference>
<keyword evidence="5" id="KW-0812">Transmembrane</keyword>
<evidence type="ECO:0000256" key="3">
    <source>
        <dbReference type="ARBA" id="ARBA00022448"/>
    </source>
</evidence>
<dbReference type="HOGENOM" id="CLU_012817_0_2_6"/>
<dbReference type="PANTHER" id="PTHR30026">
    <property type="entry name" value="OUTER MEMBRANE PROTEIN TOLC"/>
    <property type="match status" value="1"/>
</dbReference>
<dbReference type="Pfam" id="PF02321">
    <property type="entry name" value="OEP"/>
    <property type="match status" value="2"/>
</dbReference>
<feature type="coiled-coil region" evidence="8">
    <location>
        <begin position="197"/>
        <end position="224"/>
    </location>
</feature>
<dbReference type="EMBL" id="CP007268">
    <property type="protein sequence ID" value="AHK79709.1"/>
    <property type="molecule type" value="Genomic_DNA"/>
</dbReference>
<dbReference type="GO" id="GO:0015562">
    <property type="term" value="F:efflux transmembrane transporter activity"/>
    <property type="evidence" value="ECO:0007669"/>
    <property type="project" value="InterPro"/>
</dbReference>
<dbReference type="OrthoDB" id="9813458at2"/>
<evidence type="ECO:0000313" key="10">
    <source>
        <dbReference type="EMBL" id="AHK79709.1"/>
    </source>
</evidence>
<keyword evidence="7" id="KW-0998">Cell outer membrane</keyword>
<organism evidence="10 11">
    <name type="scientific">Ectothiorhodospira haloalkaliphila</name>
    <dbReference type="NCBI Taxonomy" id="421628"/>
    <lineage>
        <taxon>Bacteria</taxon>
        <taxon>Pseudomonadati</taxon>
        <taxon>Pseudomonadota</taxon>
        <taxon>Gammaproteobacteria</taxon>
        <taxon>Chromatiales</taxon>
        <taxon>Ectothiorhodospiraceae</taxon>
        <taxon>Ectothiorhodospira</taxon>
    </lineage>
</organism>
<dbReference type="InterPro" id="IPR003423">
    <property type="entry name" value="OMP_efflux"/>
</dbReference>
<keyword evidence="6" id="KW-0472">Membrane</keyword>
<dbReference type="NCBIfam" id="TIGR01844">
    <property type="entry name" value="type_I_sec_TolC"/>
    <property type="match status" value="1"/>
</dbReference>
<accession>W8KIW9</accession>
<dbReference type="PANTHER" id="PTHR30026:SF20">
    <property type="entry name" value="OUTER MEMBRANE PROTEIN TOLC"/>
    <property type="match status" value="1"/>
</dbReference>
<dbReference type="InterPro" id="IPR051906">
    <property type="entry name" value="TolC-like"/>
</dbReference>
<dbReference type="KEGG" id="hhc:M911_11660"/>
<evidence type="ECO:0000256" key="9">
    <source>
        <dbReference type="SAM" id="SignalP"/>
    </source>
</evidence>
<evidence type="ECO:0000256" key="1">
    <source>
        <dbReference type="ARBA" id="ARBA00004442"/>
    </source>
</evidence>
<keyword evidence="11" id="KW-1185">Reference proteome</keyword>
<evidence type="ECO:0000256" key="4">
    <source>
        <dbReference type="ARBA" id="ARBA00022452"/>
    </source>
</evidence>
<evidence type="ECO:0000256" key="7">
    <source>
        <dbReference type="ARBA" id="ARBA00023237"/>
    </source>
</evidence>
<keyword evidence="4" id="KW-1134">Transmembrane beta strand</keyword>
<evidence type="ECO:0000256" key="6">
    <source>
        <dbReference type="ARBA" id="ARBA00023136"/>
    </source>
</evidence>
<evidence type="ECO:0000313" key="11">
    <source>
        <dbReference type="Proteomes" id="UP000019442"/>
    </source>
</evidence>
<comment type="subcellular location">
    <subcellularLocation>
        <location evidence="1">Cell outer membrane</location>
    </subcellularLocation>
</comment>
<sequence length="462" mass="50994">MSFARRALPLTLLVALVALGASPVSANGPDEPAPAENLLAVFDQARHADPTLRGQHFELEHLRERRREDLSRLMPHVTLSGDIRRTRRDQTQSGMAGEQETTRDFTMRRYGVDLRQPLVDLPAWHGLARGDREVSRGEAELEVARQELVARVTEAYLQVLGAQSGVELAQQELRAIQANEERVSGLFEERMVARVDVEEVRARRDSAQAALIRAEGELDVALERLTEITNVPHQRLAALREDATLPTPDPDNLDAWVEQALAANPHIRAARQRVEAAEADIRGARAGRYPSVDLVASYSYLDDLDGTAFGRKYEDAAIGLQMDVPLYTGGGVTARSRGAVHTRDRERTALEATRRGVRADVRAAWRSVLSSRSEIAALEQAVRSNERSVEAVDAGFGAGLRPLSDVLDTQRDLFAARRDLAQARHEYLIHFIELRRAAGALYEGDIVALNDMLTHAGGSAAR</sequence>
<reference evidence="11" key="2">
    <citation type="submission" date="2014-02" db="EMBL/GenBank/DDBJ databases">
        <title>Draft Genome Sequence of extremely halophilic bacteria Halorhodospira halochloris.</title>
        <authorList>
            <person name="Singh K.S."/>
        </authorList>
    </citation>
    <scope>NUCLEOTIDE SEQUENCE [LARGE SCALE GENOMIC DNA]</scope>
    <source>
        <strain evidence="11">A</strain>
    </source>
</reference>